<keyword evidence="3" id="KW-0964">Secreted</keyword>
<proteinExistence type="inferred from homology"/>
<keyword evidence="5" id="KW-1185">Reference proteome</keyword>
<dbReference type="Gene3D" id="2.80.10.50">
    <property type="match status" value="1"/>
</dbReference>
<name>A0A8C0GKG9_CHEAB</name>
<dbReference type="AlphaFoldDB" id="A0A8C0GKG9"/>
<dbReference type="Pfam" id="PF00340">
    <property type="entry name" value="IL1"/>
    <property type="match status" value="1"/>
</dbReference>
<evidence type="ECO:0000256" key="1">
    <source>
        <dbReference type="ARBA" id="ARBA00004613"/>
    </source>
</evidence>
<evidence type="ECO:0000256" key="3">
    <source>
        <dbReference type="ARBA" id="ARBA00022525"/>
    </source>
</evidence>
<evidence type="ECO:0000256" key="2">
    <source>
        <dbReference type="ARBA" id="ARBA00010448"/>
    </source>
</evidence>
<dbReference type="GO" id="GO:0019221">
    <property type="term" value="P:cytokine-mediated signaling pathway"/>
    <property type="evidence" value="ECO:0007669"/>
    <property type="project" value="TreeGrafter"/>
</dbReference>
<comment type="similarity">
    <text evidence="2">Belongs to the IL-1 family.</text>
</comment>
<dbReference type="InterPro" id="IPR000975">
    <property type="entry name" value="IL-1_fam"/>
</dbReference>
<dbReference type="GO" id="GO:0002437">
    <property type="term" value="P:inflammatory response to antigenic stimulus"/>
    <property type="evidence" value="ECO:0007669"/>
    <property type="project" value="TreeGrafter"/>
</dbReference>
<protein>
    <submittedName>
        <fullName evidence="4">Uncharacterized protein</fullName>
    </submittedName>
</protein>
<sequence>CCSLSLRPYSVIRVVKGRELLTPISRKERVSVVPTQFLDRSKYPIIMGRQFGSGSLAEERMFVSPLWQCLLLCFPQDRLIMDMYEHLEESKHCTFNNTLTGSTHCFESATYLGWFRCTFQKSDEPLSTTSCTGESEIIEFYFKKILG</sequence>
<dbReference type="GO" id="GO:0005125">
    <property type="term" value="F:cytokine activity"/>
    <property type="evidence" value="ECO:0007669"/>
    <property type="project" value="InterPro"/>
</dbReference>
<dbReference type="Ensembl" id="ENSCABT00000011254.1">
    <property type="protein sequence ID" value="ENSCABP00000010276.1"/>
    <property type="gene ID" value="ENSCABG00000007708.1"/>
</dbReference>
<dbReference type="SUPFAM" id="SSF50353">
    <property type="entry name" value="Cytokine"/>
    <property type="match status" value="1"/>
</dbReference>
<dbReference type="GO" id="GO:0005615">
    <property type="term" value="C:extracellular space"/>
    <property type="evidence" value="ECO:0007669"/>
    <property type="project" value="InterPro"/>
</dbReference>
<dbReference type="GO" id="GO:0071222">
    <property type="term" value="P:cellular response to lipopolysaccharide"/>
    <property type="evidence" value="ECO:0007669"/>
    <property type="project" value="TreeGrafter"/>
</dbReference>
<evidence type="ECO:0000313" key="4">
    <source>
        <dbReference type="Ensembl" id="ENSCABP00000010276.1"/>
    </source>
</evidence>
<dbReference type="Proteomes" id="UP000694404">
    <property type="component" value="Unplaced"/>
</dbReference>
<dbReference type="PANTHER" id="PTHR10078">
    <property type="entry name" value="INTERLEUKIN-1 FAMILY MEMBER"/>
    <property type="match status" value="1"/>
</dbReference>
<organism evidence="4 5">
    <name type="scientific">Chelonoidis abingdonii</name>
    <name type="common">Abingdon island giant tortoise</name>
    <name type="synonym">Testudo abingdonii</name>
    <dbReference type="NCBI Taxonomy" id="106734"/>
    <lineage>
        <taxon>Eukaryota</taxon>
        <taxon>Metazoa</taxon>
        <taxon>Chordata</taxon>
        <taxon>Craniata</taxon>
        <taxon>Vertebrata</taxon>
        <taxon>Euteleostomi</taxon>
        <taxon>Archelosauria</taxon>
        <taxon>Testudinata</taxon>
        <taxon>Testudines</taxon>
        <taxon>Cryptodira</taxon>
        <taxon>Durocryptodira</taxon>
        <taxon>Testudinoidea</taxon>
        <taxon>Testudinidae</taxon>
        <taxon>Chelonoidis</taxon>
    </lineage>
</organism>
<dbReference type="SMART" id="SM00125">
    <property type="entry name" value="IL1"/>
    <property type="match status" value="1"/>
</dbReference>
<dbReference type="GO" id="GO:0010628">
    <property type="term" value="P:positive regulation of gene expression"/>
    <property type="evidence" value="ECO:0007669"/>
    <property type="project" value="TreeGrafter"/>
</dbReference>
<reference evidence="4" key="1">
    <citation type="submission" date="2025-08" db="UniProtKB">
        <authorList>
            <consortium name="Ensembl"/>
        </authorList>
    </citation>
    <scope>IDENTIFICATION</scope>
</reference>
<dbReference type="InterPro" id="IPR008996">
    <property type="entry name" value="IL1/FGF"/>
</dbReference>
<reference evidence="4" key="2">
    <citation type="submission" date="2025-09" db="UniProtKB">
        <authorList>
            <consortium name="Ensembl"/>
        </authorList>
    </citation>
    <scope>IDENTIFICATION</scope>
</reference>
<comment type="subcellular location">
    <subcellularLocation>
        <location evidence="1">Secreted</location>
    </subcellularLocation>
</comment>
<evidence type="ECO:0000313" key="5">
    <source>
        <dbReference type="Proteomes" id="UP000694404"/>
    </source>
</evidence>
<accession>A0A8C0GKG9</accession>
<dbReference type="PANTHER" id="PTHR10078:SF28">
    <property type="entry name" value="INTERLEUKIN-1 RECEPTOR ANTAGONIST PROTEIN"/>
    <property type="match status" value="1"/>
</dbReference>